<evidence type="ECO:0000256" key="9">
    <source>
        <dbReference type="ARBA" id="ARBA00023004"/>
    </source>
</evidence>
<dbReference type="KEGG" id="pprf:DPRO_3503"/>
<reference evidence="14" key="1">
    <citation type="submission" date="2017-09" db="EMBL/GenBank/DDBJ databases">
        <authorList>
            <person name="Regsiter A."/>
            <person name="William W."/>
        </authorList>
    </citation>
    <scope>NUCLEOTIDE SEQUENCE [LARGE SCALE GENOMIC DNA]</scope>
    <source>
        <strain evidence="14">500-1</strain>
    </source>
</reference>
<evidence type="ECO:0000256" key="7">
    <source>
        <dbReference type="ARBA" id="ARBA00022898"/>
    </source>
</evidence>
<evidence type="ECO:0000313" key="14">
    <source>
        <dbReference type="Proteomes" id="UP000219215"/>
    </source>
</evidence>
<keyword evidence="5" id="KW-0808">Transferase</keyword>
<keyword evidence="6" id="KW-0479">Metal-binding</keyword>
<comment type="function">
    <text evidence="1">Responsible for the formation of the pyrimidine heterocycle in the thiamine biosynthesis pathway. Catalyzes the formation of hydroxymethylpyrimidine phosphate (HMP-P) from histidine and pyridoxal phosphate (PLP). The protein uses PLP and the active site histidine to form HMP-P, generating an inactive enzyme. The enzyme can only undergo a single turnover, which suggests it is a suicide enzyme.</text>
</comment>
<name>A0A2C8FED1_9BACT</name>
<dbReference type="InterPro" id="IPR015168">
    <property type="entry name" value="SsuA/THI5"/>
</dbReference>
<dbReference type="Proteomes" id="UP000219215">
    <property type="component" value="Chromosome DPRO"/>
</dbReference>
<feature type="domain" description="SsuA/THI5-like" evidence="12">
    <location>
        <begin position="54"/>
        <end position="262"/>
    </location>
</feature>
<comment type="pathway">
    <text evidence="2">Cofactor biosynthesis; thiamine diphosphate biosynthesis.</text>
</comment>
<evidence type="ECO:0000256" key="6">
    <source>
        <dbReference type="ARBA" id="ARBA00022723"/>
    </source>
</evidence>
<dbReference type="Gene3D" id="3.40.190.10">
    <property type="entry name" value="Periplasmic binding protein-like II"/>
    <property type="match status" value="2"/>
</dbReference>
<accession>A0A2C8FED1</accession>
<comment type="catalytic activity">
    <reaction evidence="11">
        <text>N(6)-(pyridoxal phosphate)-L-lysyl-[4-amino-5-hydroxymethyl-2-methylpyrimidine phosphate synthase] + L-histidyl-[4-amino-5-hydroxymethyl-2-methylpyrimidine phosphate synthase] + 2 Fe(3+) + 4 H2O = L-lysyl-[4-amino-5-hydroxymethyl-2-methylpyrimidine phosphate synthase] + (2S)-2-amino-5-hydroxy-4-oxopentanoyl-[4-amino-5-hydroxymethyl-2-methylpyrimidine phosphate synthase] + 4-amino-2-methyl-5-(phosphooxymethyl)pyrimidine + 3-oxopropanoate + 2 Fe(2+) + 2 H(+)</text>
        <dbReference type="Rhea" id="RHEA:65756"/>
        <dbReference type="Rhea" id="RHEA-COMP:16892"/>
        <dbReference type="Rhea" id="RHEA-COMP:16893"/>
        <dbReference type="Rhea" id="RHEA-COMP:16894"/>
        <dbReference type="Rhea" id="RHEA-COMP:16895"/>
        <dbReference type="ChEBI" id="CHEBI:15377"/>
        <dbReference type="ChEBI" id="CHEBI:15378"/>
        <dbReference type="ChEBI" id="CHEBI:29033"/>
        <dbReference type="ChEBI" id="CHEBI:29034"/>
        <dbReference type="ChEBI" id="CHEBI:29969"/>
        <dbReference type="ChEBI" id="CHEBI:29979"/>
        <dbReference type="ChEBI" id="CHEBI:33190"/>
        <dbReference type="ChEBI" id="CHEBI:58354"/>
        <dbReference type="ChEBI" id="CHEBI:143915"/>
        <dbReference type="ChEBI" id="CHEBI:157692"/>
    </reaction>
    <physiologicalReaction direction="left-to-right" evidence="11">
        <dbReference type="Rhea" id="RHEA:65757"/>
    </physiologicalReaction>
</comment>
<keyword evidence="14" id="KW-1185">Reference proteome</keyword>
<evidence type="ECO:0000256" key="8">
    <source>
        <dbReference type="ARBA" id="ARBA00022977"/>
    </source>
</evidence>
<evidence type="ECO:0000256" key="2">
    <source>
        <dbReference type="ARBA" id="ARBA00004948"/>
    </source>
</evidence>
<evidence type="ECO:0000256" key="3">
    <source>
        <dbReference type="ARBA" id="ARBA00009406"/>
    </source>
</evidence>
<evidence type="ECO:0000313" key="13">
    <source>
        <dbReference type="EMBL" id="SOB60419.1"/>
    </source>
</evidence>
<evidence type="ECO:0000256" key="10">
    <source>
        <dbReference type="ARBA" id="ARBA00033171"/>
    </source>
</evidence>
<dbReference type="SUPFAM" id="SSF53850">
    <property type="entry name" value="Periplasmic binding protein-like II"/>
    <property type="match status" value="1"/>
</dbReference>
<sequence length="339" mass="38445">MQRETRMKKHFILSPRHSFYLSFLLLTVIASFFGPSAAHANEKVKLALQWYPQAQFAGYYMAKEKGIFDRYNLYVEFIHGGADTDSLILLREGKADYGTAFLSTAMEQRCNGIALVNIGQIVHRSALMLITRKDSGIKTIKDLDGARVGTWGTKFQLQPTALFYRENLDVTFVRQSPSFELFMRGGLDAALAMWYNEYHRLIAYGLNPEEMTTFFFSDLDLNQPEDGIYCLESTLAASPETADALVKASVEGWEYAFAHPEETVDTILRIMKEANIRANRAHQAWMLARMQNIILAEGQTQLSTALDQSDFEKTKKALLTTGVIENDISYNDFHRGPTQ</sequence>
<evidence type="ECO:0000256" key="1">
    <source>
        <dbReference type="ARBA" id="ARBA00003469"/>
    </source>
</evidence>
<protein>
    <recommendedName>
        <fullName evidence="10">Thiamine pyrimidine synthase</fullName>
    </recommendedName>
</protein>
<dbReference type="GO" id="GO:0046872">
    <property type="term" value="F:metal ion binding"/>
    <property type="evidence" value="ECO:0007669"/>
    <property type="project" value="UniProtKB-KW"/>
</dbReference>
<dbReference type="EMBL" id="LT907975">
    <property type="protein sequence ID" value="SOB60419.1"/>
    <property type="molecule type" value="Genomic_DNA"/>
</dbReference>
<gene>
    <name evidence="13" type="ORF">DPRO_3503</name>
</gene>
<keyword evidence="9" id="KW-0408">Iron</keyword>
<organism evidence="13 14">
    <name type="scientific">Pseudodesulfovibrio profundus</name>
    <dbReference type="NCBI Taxonomy" id="57320"/>
    <lineage>
        <taxon>Bacteria</taxon>
        <taxon>Pseudomonadati</taxon>
        <taxon>Thermodesulfobacteriota</taxon>
        <taxon>Desulfovibrionia</taxon>
        <taxon>Desulfovibrionales</taxon>
        <taxon>Desulfovibrionaceae</taxon>
    </lineage>
</organism>
<dbReference type="Pfam" id="PF09084">
    <property type="entry name" value="NMT1"/>
    <property type="match status" value="1"/>
</dbReference>
<evidence type="ECO:0000256" key="4">
    <source>
        <dbReference type="ARBA" id="ARBA00011738"/>
    </source>
</evidence>
<dbReference type="PANTHER" id="PTHR31528">
    <property type="entry name" value="4-AMINO-5-HYDROXYMETHYL-2-METHYLPYRIMIDINE PHOSPHATE SYNTHASE THI11-RELATED"/>
    <property type="match status" value="1"/>
</dbReference>
<dbReference type="InterPro" id="IPR027939">
    <property type="entry name" value="NMT1/THI5"/>
</dbReference>
<evidence type="ECO:0000259" key="12">
    <source>
        <dbReference type="Pfam" id="PF09084"/>
    </source>
</evidence>
<proteinExistence type="inferred from homology"/>
<dbReference type="GO" id="GO:0016740">
    <property type="term" value="F:transferase activity"/>
    <property type="evidence" value="ECO:0007669"/>
    <property type="project" value="UniProtKB-KW"/>
</dbReference>
<comment type="subunit">
    <text evidence="4">Homodimer.</text>
</comment>
<keyword evidence="8" id="KW-0784">Thiamine biosynthesis</keyword>
<comment type="similarity">
    <text evidence="3">Belongs to the NMT1/THI5 family.</text>
</comment>
<dbReference type="AlphaFoldDB" id="A0A2C8FED1"/>
<dbReference type="GO" id="GO:0009228">
    <property type="term" value="P:thiamine biosynthetic process"/>
    <property type="evidence" value="ECO:0007669"/>
    <property type="project" value="UniProtKB-KW"/>
</dbReference>
<keyword evidence="7" id="KW-0663">Pyridoxal phosphate</keyword>
<evidence type="ECO:0000256" key="11">
    <source>
        <dbReference type="ARBA" id="ARBA00048179"/>
    </source>
</evidence>
<dbReference type="PANTHER" id="PTHR31528:SF1">
    <property type="entry name" value="4-AMINO-5-HYDROXYMETHYL-2-METHYLPYRIMIDINE PHOSPHATE SYNTHASE THI11-RELATED"/>
    <property type="match status" value="1"/>
</dbReference>
<evidence type="ECO:0000256" key="5">
    <source>
        <dbReference type="ARBA" id="ARBA00022679"/>
    </source>
</evidence>